<feature type="transmembrane region" description="Helical" evidence="1">
    <location>
        <begin position="494"/>
        <end position="511"/>
    </location>
</feature>
<feature type="transmembrane region" description="Helical" evidence="1">
    <location>
        <begin position="307"/>
        <end position="330"/>
    </location>
</feature>
<feature type="transmembrane region" description="Helical" evidence="1">
    <location>
        <begin position="465"/>
        <end position="488"/>
    </location>
</feature>
<keyword evidence="1" id="KW-0472">Membrane</keyword>
<feature type="transmembrane region" description="Helical" evidence="1">
    <location>
        <begin position="63"/>
        <end position="83"/>
    </location>
</feature>
<feature type="transmembrane region" description="Helical" evidence="1">
    <location>
        <begin position="421"/>
        <end position="445"/>
    </location>
</feature>
<dbReference type="RefSeq" id="WP_073011813.1">
    <property type="nucleotide sequence ID" value="NZ_FQXD01000016.1"/>
</dbReference>
<evidence type="ECO:0000313" key="3">
    <source>
        <dbReference type="Proteomes" id="UP000184079"/>
    </source>
</evidence>
<dbReference type="EMBL" id="FQXD01000016">
    <property type="protein sequence ID" value="SHH86354.1"/>
    <property type="molecule type" value="Genomic_DNA"/>
</dbReference>
<evidence type="ECO:0000256" key="1">
    <source>
        <dbReference type="SAM" id="Phobius"/>
    </source>
</evidence>
<gene>
    <name evidence="2" type="ORF">SAMN05421807_11633</name>
</gene>
<feature type="transmembrane region" description="Helical" evidence="1">
    <location>
        <begin position="114"/>
        <end position="137"/>
    </location>
</feature>
<feature type="transmembrane region" description="Helical" evidence="1">
    <location>
        <begin position="143"/>
        <end position="170"/>
    </location>
</feature>
<dbReference type="Proteomes" id="UP000184079">
    <property type="component" value="Unassembled WGS sequence"/>
</dbReference>
<feature type="transmembrane region" description="Helical" evidence="1">
    <location>
        <begin position="182"/>
        <end position="200"/>
    </location>
</feature>
<evidence type="ECO:0000313" key="2">
    <source>
        <dbReference type="EMBL" id="SHH86354.1"/>
    </source>
</evidence>
<keyword evidence="1" id="KW-1133">Transmembrane helix</keyword>
<feature type="transmembrane region" description="Helical" evidence="1">
    <location>
        <begin position="239"/>
        <end position="258"/>
    </location>
</feature>
<feature type="transmembrane region" description="Helical" evidence="1">
    <location>
        <begin position="31"/>
        <end position="51"/>
    </location>
</feature>
<proteinExistence type="predicted"/>
<feature type="transmembrane region" description="Helical" evidence="1">
    <location>
        <begin position="350"/>
        <end position="374"/>
    </location>
</feature>
<accession>A0A1M5WGN2</accession>
<dbReference type="AlphaFoldDB" id="A0A1M5WGN2"/>
<organism evidence="2 3">
    <name type="scientific">Virgibacillus chiguensis</name>
    <dbReference type="NCBI Taxonomy" id="411959"/>
    <lineage>
        <taxon>Bacteria</taxon>
        <taxon>Bacillati</taxon>
        <taxon>Bacillota</taxon>
        <taxon>Bacilli</taxon>
        <taxon>Bacillales</taxon>
        <taxon>Bacillaceae</taxon>
        <taxon>Virgibacillus</taxon>
    </lineage>
</organism>
<reference evidence="3" key="1">
    <citation type="submission" date="2016-11" db="EMBL/GenBank/DDBJ databases">
        <authorList>
            <person name="Varghese N."/>
            <person name="Submissions S."/>
        </authorList>
    </citation>
    <scope>NUCLEOTIDE SEQUENCE [LARGE SCALE GENOMIC DNA]</scope>
    <source>
        <strain evidence="3">CGMCC 1.6496</strain>
    </source>
</reference>
<protein>
    <submittedName>
        <fullName evidence="2">ABC-2 type transport system permease protein</fullName>
    </submittedName>
</protein>
<sequence>MSKTYLLFRIQIINYLALNEMKQSGQKKKTAITLAFGVVTLMFLLCTYNWFTALALVELGKQAFIPAYMVSVSSFAILFLTALRSNGILYGSHDLDLLLTAPIKHSEIISSKFLFMYVLNFLVAFAFMTSGGVVWMLHTPFDIFPFALYVISLFFVPFIPMCIASLLGLCMVYIGSFFKNRNIFAVLFSFISLGLIVYVANVNMHSGEGITNIGVMLANQITKLYPPAVFFLDHSSISAPIRLASFIGISTVVFYLFIKFVSAQFRSLNDIASTSSKYRSNEKKVLKHRSPFVALYRKEVSQFFHSYTAVLNAGLGVISLSVFSIFLIFASPEQLGKYIGMDNIHHFLSIYGPIIISAMLSLSCPAAFAISLEGRNIWIVQSSPVSIKKILNSKLAMNLTLHAIAYCLAILAFTTRVQMDTLQIISTLLIPIAFSLFSITLGLFLNKKYPNFTWENEMIIVKQSLPVIITSLISMLTVVGPIMLHWILPLPLQPLLWGIAVVMIVASAIMYQKACKATYI</sequence>
<name>A0A1M5WGN2_9BACI</name>
<feature type="transmembrane region" description="Helical" evidence="1">
    <location>
        <begin position="395"/>
        <end position="415"/>
    </location>
</feature>
<keyword evidence="3" id="KW-1185">Reference proteome</keyword>
<dbReference type="OrthoDB" id="138672at2"/>
<keyword evidence="1" id="KW-0812">Transmembrane</keyword>